<evidence type="ECO:0008006" key="3">
    <source>
        <dbReference type="Google" id="ProtNLM"/>
    </source>
</evidence>
<dbReference type="Proteomes" id="UP000002724">
    <property type="component" value="Chromosome"/>
</dbReference>
<organism evidence="1 2">
    <name type="scientific">Pelodictyon phaeoclathratiforme (strain DSM 5477 / BU-1)</name>
    <dbReference type="NCBI Taxonomy" id="324925"/>
    <lineage>
        <taxon>Bacteria</taxon>
        <taxon>Pseudomonadati</taxon>
        <taxon>Chlorobiota</taxon>
        <taxon>Chlorobiia</taxon>
        <taxon>Chlorobiales</taxon>
        <taxon>Chlorobiaceae</taxon>
        <taxon>Chlorobium/Pelodictyon group</taxon>
        <taxon>Pelodictyon</taxon>
    </lineage>
</organism>
<keyword evidence="2" id="KW-1185">Reference proteome</keyword>
<dbReference type="AlphaFoldDB" id="B4SFW7"/>
<dbReference type="InterPro" id="IPR035093">
    <property type="entry name" value="RelE/ParE_toxin_dom_sf"/>
</dbReference>
<dbReference type="STRING" id="324925.Ppha_2634"/>
<gene>
    <name evidence="1" type="ordered locus">Ppha_2634</name>
</gene>
<dbReference type="EMBL" id="CP001110">
    <property type="protein sequence ID" value="ACF44794.1"/>
    <property type="molecule type" value="Genomic_DNA"/>
</dbReference>
<dbReference type="OrthoDB" id="199685at2"/>
<proteinExistence type="predicted"/>
<accession>B4SFW7</accession>
<evidence type="ECO:0000313" key="2">
    <source>
        <dbReference type="Proteomes" id="UP000002724"/>
    </source>
</evidence>
<evidence type="ECO:0000313" key="1">
    <source>
        <dbReference type="EMBL" id="ACF44794.1"/>
    </source>
</evidence>
<name>B4SFW7_PELPB</name>
<dbReference type="KEGG" id="pph:Ppha_2634"/>
<dbReference type="eggNOG" id="COG3668">
    <property type="taxonomic scope" value="Bacteria"/>
</dbReference>
<dbReference type="Gene3D" id="3.30.2310.20">
    <property type="entry name" value="RelE-like"/>
    <property type="match status" value="1"/>
</dbReference>
<reference evidence="1 2" key="1">
    <citation type="submission" date="2008-06" db="EMBL/GenBank/DDBJ databases">
        <title>Complete sequence of Pelodictyon phaeoclathratiforme BU-1.</title>
        <authorList>
            <consortium name="US DOE Joint Genome Institute"/>
            <person name="Lucas S."/>
            <person name="Copeland A."/>
            <person name="Lapidus A."/>
            <person name="Glavina del Rio T."/>
            <person name="Dalin E."/>
            <person name="Tice H."/>
            <person name="Bruce D."/>
            <person name="Goodwin L."/>
            <person name="Pitluck S."/>
            <person name="Schmutz J."/>
            <person name="Larimer F."/>
            <person name="Land M."/>
            <person name="Hauser L."/>
            <person name="Kyrpides N."/>
            <person name="Mikhailova N."/>
            <person name="Liu Z."/>
            <person name="Li T."/>
            <person name="Zhao F."/>
            <person name="Overmann J."/>
            <person name="Bryant D.A."/>
            <person name="Richardson P."/>
        </authorList>
    </citation>
    <scope>NUCLEOTIDE SEQUENCE [LARGE SCALE GENOMIC DNA]</scope>
    <source>
        <strain evidence="2">DSM 5477 / BU-1</strain>
    </source>
</reference>
<protein>
    <recommendedName>
        <fullName evidence="3">Plasmid stabilization system</fullName>
    </recommendedName>
</protein>
<dbReference type="HOGENOM" id="CLU_147162_7_0_10"/>
<sequence>MKIRLLSSALGDLTDGRFFYEKQGEGLGEYFFDSLFSDIDSLTLYGGVHPAIFGYYRMLSKRFPYAIYYKLVEDGSVAVVWRVLDLRGDPKKIRKSLTR</sequence>
<dbReference type="RefSeq" id="WP_012509267.1">
    <property type="nucleotide sequence ID" value="NC_011060.1"/>
</dbReference>